<dbReference type="CDD" id="cd11614">
    <property type="entry name" value="SAF_CpaB_FlgA_like"/>
    <property type="match status" value="1"/>
</dbReference>
<dbReference type="OrthoDB" id="3789761at2"/>
<keyword evidence="3" id="KW-1185">Reference proteome</keyword>
<dbReference type="RefSeq" id="WP_119716155.1">
    <property type="nucleotide sequence ID" value="NZ_OMOH01000008.1"/>
</dbReference>
<evidence type="ECO:0000313" key="2">
    <source>
        <dbReference type="EMBL" id="SPF69034.1"/>
    </source>
</evidence>
<dbReference type="AlphaFoldDB" id="A0A375I4F6"/>
<dbReference type="SMART" id="SM00858">
    <property type="entry name" value="SAF"/>
    <property type="match status" value="1"/>
</dbReference>
<dbReference type="EMBL" id="OMOH01000008">
    <property type="protein sequence ID" value="SPF69034.1"/>
    <property type="molecule type" value="Genomic_DNA"/>
</dbReference>
<gene>
    <name evidence="2" type="ORF">PROPJV5_1999</name>
</gene>
<feature type="domain" description="SAF" evidence="1">
    <location>
        <begin position="53"/>
        <end position="116"/>
    </location>
</feature>
<dbReference type="Gene3D" id="3.90.1210.10">
    <property type="entry name" value="Antifreeze-like/N-acetylneuraminic acid synthase C-terminal domain"/>
    <property type="match status" value="1"/>
</dbReference>
<name>A0A375I4F6_9ACTN</name>
<proteinExistence type="predicted"/>
<organism evidence="2 3">
    <name type="scientific">Propionibacterium ruminifibrarum</name>
    <dbReference type="NCBI Taxonomy" id="1962131"/>
    <lineage>
        <taxon>Bacteria</taxon>
        <taxon>Bacillati</taxon>
        <taxon>Actinomycetota</taxon>
        <taxon>Actinomycetes</taxon>
        <taxon>Propionibacteriales</taxon>
        <taxon>Propionibacteriaceae</taxon>
        <taxon>Propionibacterium</taxon>
    </lineage>
</organism>
<evidence type="ECO:0000259" key="1">
    <source>
        <dbReference type="SMART" id="SM00858"/>
    </source>
</evidence>
<sequence length="214" mass="21522">MAPAHPRPAFRQRTASPSLRARRSPRLILIGVLCACLGGLGCALAWQQTTHAQQVVVAARALTKGEPVDAAALTTTSIGAAAGVSTVPAENIDALIGRTALVDLPAGSVVAADSIGEPRIDEAFSVVGLHLPAGRVPGTLTPGAGVILATAPAPNDDPDAEFTREQTPGTVVGTPTQASDGSWSLDVQVASDIALHLAALAAVDRLVVVQTGGA</sequence>
<dbReference type="InterPro" id="IPR013974">
    <property type="entry name" value="SAF"/>
</dbReference>
<dbReference type="Proteomes" id="UP000265962">
    <property type="component" value="Unassembled WGS sequence"/>
</dbReference>
<reference evidence="3" key="1">
    <citation type="submission" date="2018-02" db="EMBL/GenBank/DDBJ databases">
        <authorList>
            <person name="Hornung B."/>
        </authorList>
    </citation>
    <scope>NUCLEOTIDE SEQUENCE [LARGE SCALE GENOMIC DNA]</scope>
</reference>
<evidence type="ECO:0000313" key="3">
    <source>
        <dbReference type="Proteomes" id="UP000265962"/>
    </source>
</evidence>
<protein>
    <submittedName>
        <fullName evidence="2">SAF domain</fullName>
    </submittedName>
</protein>
<dbReference type="Pfam" id="PF08666">
    <property type="entry name" value="SAF"/>
    <property type="match status" value="1"/>
</dbReference>
<accession>A0A375I4F6</accession>